<accession>A0A6I4IA74</accession>
<dbReference type="PROSITE" id="PS00211">
    <property type="entry name" value="ABC_TRANSPORTER_1"/>
    <property type="match status" value="1"/>
</dbReference>
<keyword evidence="4 6" id="KW-0067">ATP-binding</keyword>
<dbReference type="OrthoDB" id="9785229at2"/>
<keyword evidence="7" id="KW-1185">Reference proteome</keyword>
<dbReference type="GO" id="GO:0016887">
    <property type="term" value="F:ATP hydrolysis activity"/>
    <property type="evidence" value="ECO:0007669"/>
    <property type="project" value="InterPro"/>
</dbReference>
<dbReference type="InterPro" id="IPR027417">
    <property type="entry name" value="P-loop_NTPase"/>
</dbReference>
<dbReference type="GO" id="GO:0005524">
    <property type="term" value="F:ATP binding"/>
    <property type="evidence" value="ECO:0007669"/>
    <property type="project" value="UniProtKB-KW"/>
</dbReference>
<dbReference type="EMBL" id="WQLA01000005">
    <property type="protein sequence ID" value="MVN92120.1"/>
    <property type="molecule type" value="Genomic_DNA"/>
</dbReference>
<feature type="domain" description="ABC transporter" evidence="5">
    <location>
        <begin position="2"/>
        <end position="223"/>
    </location>
</feature>
<dbReference type="AlphaFoldDB" id="A0A6I4IA74"/>
<comment type="similarity">
    <text evidence="1">Belongs to the ABC transporter superfamily.</text>
</comment>
<dbReference type="Gene3D" id="3.40.50.300">
    <property type="entry name" value="P-loop containing nucleotide triphosphate hydrolases"/>
    <property type="match status" value="1"/>
</dbReference>
<dbReference type="PANTHER" id="PTHR43335">
    <property type="entry name" value="ABC TRANSPORTER, ATP-BINDING PROTEIN"/>
    <property type="match status" value="1"/>
</dbReference>
<evidence type="ECO:0000313" key="7">
    <source>
        <dbReference type="Proteomes" id="UP000434850"/>
    </source>
</evidence>
<dbReference type="InterPro" id="IPR017871">
    <property type="entry name" value="ABC_transporter-like_CS"/>
</dbReference>
<evidence type="ECO:0000259" key="5">
    <source>
        <dbReference type="PROSITE" id="PS50893"/>
    </source>
</evidence>
<dbReference type="RefSeq" id="WP_157542440.1">
    <property type="nucleotide sequence ID" value="NZ_WQLA01000005.1"/>
</dbReference>
<evidence type="ECO:0000313" key="6">
    <source>
        <dbReference type="EMBL" id="MVN92120.1"/>
    </source>
</evidence>
<dbReference type="Pfam" id="PF00005">
    <property type="entry name" value="ABC_tran"/>
    <property type="match status" value="1"/>
</dbReference>
<evidence type="ECO:0000256" key="3">
    <source>
        <dbReference type="ARBA" id="ARBA00022741"/>
    </source>
</evidence>
<gene>
    <name evidence="6" type="ORF">GO816_13370</name>
</gene>
<evidence type="ECO:0000256" key="4">
    <source>
        <dbReference type="ARBA" id="ARBA00022840"/>
    </source>
</evidence>
<keyword evidence="3" id="KW-0547">Nucleotide-binding</keyword>
<dbReference type="InterPro" id="IPR003439">
    <property type="entry name" value="ABC_transporter-like_ATP-bd"/>
</dbReference>
<dbReference type="Proteomes" id="UP000434850">
    <property type="component" value="Unassembled WGS sequence"/>
</dbReference>
<dbReference type="InterPro" id="IPR003593">
    <property type="entry name" value="AAA+_ATPase"/>
</dbReference>
<proteinExistence type="inferred from homology"/>
<organism evidence="6 7">
    <name type="scientific">Mucilaginibacter aquatilis</name>
    <dbReference type="NCBI Taxonomy" id="1517760"/>
    <lineage>
        <taxon>Bacteria</taxon>
        <taxon>Pseudomonadati</taxon>
        <taxon>Bacteroidota</taxon>
        <taxon>Sphingobacteriia</taxon>
        <taxon>Sphingobacteriales</taxon>
        <taxon>Sphingobacteriaceae</taxon>
        <taxon>Mucilaginibacter</taxon>
    </lineage>
</organism>
<comment type="caution">
    <text evidence="6">The sequence shown here is derived from an EMBL/GenBank/DDBJ whole genome shotgun (WGS) entry which is preliminary data.</text>
</comment>
<reference evidence="6 7" key="1">
    <citation type="submission" date="2019-12" db="EMBL/GenBank/DDBJ databases">
        <title>Mucilaginibacter sp. HME9299 genome sequencing and assembly.</title>
        <authorList>
            <person name="Kang H."/>
            <person name="Kim H."/>
            <person name="Joh K."/>
        </authorList>
    </citation>
    <scope>NUCLEOTIDE SEQUENCE [LARGE SCALE GENOMIC DNA]</scope>
    <source>
        <strain evidence="6 7">HME9299</strain>
    </source>
</reference>
<dbReference type="SUPFAM" id="SSF52540">
    <property type="entry name" value="P-loop containing nucleoside triphosphate hydrolases"/>
    <property type="match status" value="1"/>
</dbReference>
<keyword evidence="2" id="KW-0813">Transport</keyword>
<dbReference type="PROSITE" id="PS50893">
    <property type="entry name" value="ABC_TRANSPORTER_2"/>
    <property type="match status" value="1"/>
</dbReference>
<name>A0A6I4IA74_9SPHI</name>
<dbReference type="SMART" id="SM00382">
    <property type="entry name" value="AAA"/>
    <property type="match status" value="1"/>
</dbReference>
<sequence>MLEAIHLSKSYSSGKALDDVSIQMLPGQICGLLGRNGAGKTTLFRILCGLIKPDSGKMVMASQRNKPVGGIIERPGLYPYLNAYDNIKLFAGIQGAPANKEAIHQSLLKVGLPVDRKDPVRNFSLGMKQRLGIAIALLNNPEYLVLDEPFSGLDPIGVTALINLITDLAVKENISILLSSHLMGELTRCCNYLYVMDKGRLVNKGTTAQLIGHHIHNFNITAQNITSSIVLQKYSPTIGVNGASIVCNADEIPALLNQLLAEGILVTSCTPELSLEQLVNTPLL</sequence>
<dbReference type="PANTHER" id="PTHR43335:SF4">
    <property type="entry name" value="ABC TRANSPORTER, ATP-BINDING PROTEIN"/>
    <property type="match status" value="1"/>
</dbReference>
<evidence type="ECO:0000256" key="1">
    <source>
        <dbReference type="ARBA" id="ARBA00005417"/>
    </source>
</evidence>
<evidence type="ECO:0000256" key="2">
    <source>
        <dbReference type="ARBA" id="ARBA00022448"/>
    </source>
</evidence>
<protein>
    <submittedName>
        <fullName evidence="6">ATP-binding cassette domain-containing protein</fullName>
    </submittedName>
</protein>